<dbReference type="InterPro" id="IPR040256">
    <property type="entry name" value="At4g02000-like"/>
</dbReference>
<feature type="region of interest" description="Disordered" evidence="1">
    <location>
        <begin position="1"/>
        <end position="33"/>
    </location>
</feature>
<name>A0AAV8T926_9ROSI</name>
<dbReference type="PANTHER" id="PTHR31286:SF99">
    <property type="entry name" value="DUF4283 DOMAIN-CONTAINING PROTEIN"/>
    <property type="match status" value="1"/>
</dbReference>
<evidence type="ECO:0008006" key="6">
    <source>
        <dbReference type="Google" id="ProtNLM"/>
    </source>
</evidence>
<evidence type="ECO:0000256" key="1">
    <source>
        <dbReference type="SAM" id="MobiDB-lite"/>
    </source>
</evidence>
<evidence type="ECO:0000259" key="2">
    <source>
        <dbReference type="Pfam" id="PF14111"/>
    </source>
</evidence>
<organism evidence="4 5">
    <name type="scientific">Erythroxylum novogranatense</name>
    <dbReference type="NCBI Taxonomy" id="1862640"/>
    <lineage>
        <taxon>Eukaryota</taxon>
        <taxon>Viridiplantae</taxon>
        <taxon>Streptophyta</taxon>
        <taxon>Embryophyta</taxon>
        <taxon>Tracheophyta</taxon>
        <taxon>Spermatophyta</taxon>
        <taxon>Magnoliopsida</taxon>
        <taxon>eudicotyledons</taxon>
        <taxon>Gunneridae</taxon>
        <taxon>Pentapetalae</taxon>
        <taxon>rosids</taxon>
        <taxon>fabids</taxon>
        <taxon>Malpighiales</taxon>
        <taxon>Erythroxylaceae</taxon>
        <taxon>Erythroxylum</taxon>
    </lineage>
</organism>
<sequence length="350" mass="39479">MQASLALTPPLEVVRQPSPDDGEGRATKKVKHREESPLTRYRDRFVSSVAVETTMEDVANSMKIRVDEGDITIDQSGRFPAVTLFAGLKERLCTPFKYTVIVNLLGRSIGYKLLCTKLEGIWNMTGAKVLEVDNRYFMVDFALESAYLGALLEGPWTIMGSYLQVQPWHSKFRVSQCTPRMAVVWILLPEMPLQYYPEDIIGSLGEAVGKVIRVDYNTSELQRGQFARLAVTVDLDKPLVPKFSIDGEEFSVEYEKLDNICFGCGRYGHSDSFCSWKPKEDGTNNIETEGELPITQASNDFGPWMIVEKRKRQPRRQYDNGNSKSANTNQFDGLQFDQEDDDRVAGGDQG</sequence>
<dbReference type="EMBL" id="JAIWQS010000005">
    <property type="protein sequence ID" value="KAJ8763311.1"/>
    <property type="molecule type" value="Genomic_DNA"/>
</dbReference>
<reference evidence="4 5" key="1">
    <citation type="submission" date="2021-09" db="EMBL/GenBank/DDBJ databases">
        <title>Genomic insights and catalytic innovation underlie evolution of tropane alkaloids biosynthesis.</title>
        <authorList>
            <person name="Wang Y.-J."/>
            <person name="Tian T."/>
            <person name="Huang J.-P."/>
            <person name="Huang S.-X."/>
        </authorList>
    </citation>
    <scope>NUCLEOTIDE SEQUENCE [LARGE SCALE GENOMIC DNA]</scope>
    <source>
        <strain evidence="4">KIB-2018</strain>
        <tissue evidence="4">Leaf</tissue>
    </source>
</reference>
<dbReference type="PANTHER" id="PTHR31286">
    <property type="entry name" value="GLYCINE-RICH CELL WALL STRUCTURAL PROTEIN 1.8-LIKE"/>
    <property type="match status" value="1"/>
</dbReference>
<protein>
    <recommendedName>
        <fullName evidence="6">CCHC-type domain-containing protein</fullName>
    </recommendedName>
</protein>
<dbReference type="Proteomes" id="UP001159364">
    <property type="component" value="Linkage Group LG05"/>
</dbReference>
<keyword evidence="5" id="KW-1185">Reference proteome</keyword>
<accession>A0AAV8T926</accession>
<feature type="compositionally biased region" description="Basic and acidic residues" evidence="1">
    <location>
        <begin position="22"/>
        <end position="33"/>
    </location>
</feature>
<gene>
    <name evidence="4" type="ORF">K2173_001449</name>
</gene>
<feature type="compositionally biased region" description="Polar residues" evidence="1">
    <location>
        <begin position="319"/>
        <end position="332"/>
    </location>
</feature>
<evidence type="ECO:0000259" key="3">
    <source>
        <dbReference type="Pfam" id="PF14392"/>
    </source>
</evidence>
<evidence type="ECO:0000313" key="4">
    <source>
        <dbReference type="EMBL" id="KAJ8763311.1"/>
    </source>
</evidence>
<feature type="domain" description="Zinc knuckle CX2CX4HX4C" evidence="3">
    <location>
        <begin position="253"/>
        <end position="275"/>
    </location>
</feature>
<proteinExistence type="predicted"/>
<comment type="caution">
    <text evidence="4">The sequence shown here is derived from an EMBL/GenBank/DDBJ whole genome shotgun (WGS) entry which is preliminary data.</text>
</comment>
<dbReference type="InterPro" id="IPR025836">
    <property type="entry name" value="Zn_knuckle_CX2CX4HX4C"/>
</dbReference>
<dbReference type="InterPro" id="IPR025558">
    <property type="entry name" value="DUF4283"/>
</dbReference>
<dbReference type="Pfam" id="PF14111">
    <property type="entry name" value="DUF4283"/>
    <property type="match status" value="1"/>
</dbReference>
<feature type="domain" description="DUF4283" evidence="2">
    <location>
        <begin position="96"/>
        <end position="175"/>
    </location>
</feature>
<feature type="region of interest" description="Disordered" evidence="1">
    <location>
        <begin position="309"/>
        <end position="350"/>
    </location>
</feature>
<evidence type="ECO:0000313" key="5">
    <source>
        <dbReference type="Proteomes" id="UP001159364"/>
    </source>
</evidence>
<dbReference type="Pfam" id="PF14392">
    <property type="entry name" value="zf-CCHC_4"/>
    <property type="match status" value="1"/>
</dbReference>
<dbReference type="AlphaFoldDB" id="A0AAV8T926"/>